<dbReference type="Pfam" id="PF00011">
    <property type="entry name" value="HSP20"/>
    <property type="match status" value="1"/>
</dbReference>
<evidence type="ECO:0000313" key="5">
    <source>
        <dbReference type="Proteomes" id="UP001460888"/>
    </source>
</evidence>
<dbReference type="Gene3D" id="2.60.40.790">
    <property type="match status" value="1"/>
</dbReference>
<evidence type="ECO:0000313" key="4">
    <source>
        <dbReference type="EMBL" id="MES1930544.1"/>
    </source>
</evidence>
<accession>A0ABV2B3S1</accession>
<keyword evidence="4" id="KW-0346">Stress response</keyword>
<gene>
    <name evidence="4" type="ORF">SADO_14879</name>
</gene>
<evidence type="ECO:0000256" key="1">
    <source>
        <dbReference type="PROSITE-ProRule" id="PRU00285"/>
    </source>
</evidence>
<evidence type="ECO:0000256" key="2">
    <source>
        <dbReference type="RuleBase" id="RU003616"/>
    </source>
</evidence>
<dbReference type="CDD" id="cd06464">
    <property type="entry name" value="ACD_sHsps-like"/>
    <property type="match status" value="1"/>
</dbReference>
<dbReference type="SUPFAM" id="SSF49764">
    <property type="entry name" value="HSP20-like chaperones"/>
    <property type="match status" value="1"/>
</dbReference>
<comment type="similarity">
    <text evidence="1 2">Belongs to the small heat shock protein (HSP20) family.</text>
</comment>
<dbReference type="EMBL" id="APND01000005">
    <property type="protein sequence ID" value="MES1930544.1"/>
    <property type="molecule type" value="Genomic_DNA"/>
</dbReference>
<proteinExistence type="inferred from homology"/>
<evidence type="ECO:0000259" key="3">
    <source>
        <dbReference type="PROSITE" id="PS01031"/>
    </source>
</evidence>
<protein>
    <submittedName>
        <fullName evidence="4">Heat shock protein, Hsp20 family</fullName>
    </submittedName>
</protein>
<reference evidence="4 5" key="1">
    <citation type="submission" date="2013-03" db="EMBL/GenBank/DDBJ databases">
        <title>Salinisphaera dokdonensis CL-ES53 Genome Sequencing.</title>
        <authorList>
            <person name="Li C."/>
            <person name="Lai Q."/>
            <person name="Shao Z."/>
        </authorList>
    </citation>
    <scope>NUCLEOTIDE SEQUENCE [LARGE SCALE GENOMIC DNA]</scope>
    <source>
        <strain evidence="4 5">CL-ES53</strain>
    </source>
</reference>
<dbReference type="PROSITE" id="PS01031">
    <property type="entry name" value="SHSP"/>
    <property type="match status" value="1"/>
</dbReference>
<dbReference type="RefSeq" id="WP_353112845.1">
    <property type="nucleotide sequence ID" value="NZ_APND01000005.1"/>
</dbReference>
<name>A0ABV2B3S1_9GAMM</name>
<keyword evidence="5" id="KW-1185">Reference proteome</keyword>
<organism evidence="4 5">
    <name type="scientific">Salinisphaera dokdonensis CL-ES53</name>
    <dbReference type="NCBI Taxonomy" id="1304272"/>
    <lineage>
        <taxon>Bacteria</taxon>
        <taxon>Pseudomonadati</taxon>
        <taxon>Pseudomonadota</taxon>
        <taxon>Gammaproteobacteria</taxon>
        <taxon>Salinisphaerales</taxon>
        <taxon>Salinisphaeraceae</taxon>
        <taxon>Salinisphaera</taxon>
    </lineage>
</organism>
<dbReference type="InterPro" id="IPR002068">
    <property type="entry name" value="A-crystallin/Hsp20_dom"/>
</dbReference>
<feature type="domain" description="SHSP" evidence="3">
    <location>
        <begin position="35"/>
        <end position="134"/>
    </location>
</feature>
<dbReference type="InterPro" id="IPR008978">
    <property type="entry name" value="HSP20-like_chaperone"/>
</dbReference>
<dbReference type="Proteomes" id="UP001460888">
    <property type="component" value="Unassembled WGS sequence"/>
</dbReference>
<comment type="caution">
    <text evidence="4">The sequence shown here is derived from an EMBL/GenBank/DDBJ whole genome shotgun (WGS) entry which is preliminary data.</text>
</comment>
<sequence>MSARDLENFMWGEAIRRLDRADRIQRQFFRPAGNRAERQWEPPVDVFETREAVYVTVALPGVSSDALTELEVRGDTLIVAGERRVPAPNARAALHRLEIPHGRFRRRVTLPHSRLAISGHELRDGCLYLTLRKH</sequence>